<dbReference type="RefSeq" id="WP_221005138.1">
    <property type="nucleotide sequence ID" value="NZ_CP081150.1"/>
</dbReference>
<keyword evidence="2" id="KW-0282">Flagellum</keyword>
<dbReference type="InterPro" id="IPR038180">
    <property type="entry name" value="FlgT_N_sf"/>
</dbReference>
<organism evidence="2 3">
    <name type="scientific">Deefgea tanakiae</name>
    <dbReference type="NCBI Taxonomy" id="2865840"/>
    <lineage>
        <taxon>Bacteria</taxon>
        <taxon>Pseudomonadati</taxon>
        <taxon>Pseudomonadota</taxon>
        <taxon>Betaproteobacteria</taxon>
        <taxon>Neisseriales</taxon>
        <taxon>Chitinibacteraceae</taxon>
        <taxon>Deefgea</taxon>
    </lineage>
</organism>
<sequence>MLWQTVFAAEFEGVAPVGLDGLAVARPLAIQDALENAALFNGAKVQSLAAKKGTQWGETTQITGTPQGDYKLLREWQSNGFLHVVLDVAPPAAQVKAVPIDKSATRNSAITCDYGGYRRKVLISHFWIEHPAQTQDLVRFPEGIQIELVRRLDESDQFVPQRAPGVAVFDLQPQVFDPLMQPERVREMARLYSTQFIVAGIVRDTSVSGERLTIARGKEIRNGERKAVADLPILNFMQVGVKVVPTARRFDMDLFVFDGVSGALVNRHRLAGKAEGDVLQSLSSGLGTMGFAETDYGRLVNDKLQEATVLLGKDLNCIPFSARITRVEKNTVYIDAGYTSNVRPGDTFEVFRISSSAMPIDSASFFPSKRLGMPEIKAGVLRVNQVQPLFSHGTVSGASVEPGDYVRYVGQER</sequence>
<evidence type="ECO:0000313" key="3">
    <source>
        <dbReference type="Proteomes" id="UP000825679"/>
    </source>
</evidence>
<evidence type="ECO:0000313" key="2">
    <source>
        <dbReference type="EMBL" id="QZA76735.1"/>
    </source>
</evidence>
<dbReference type="Gene3D" id="3.40.50.10610">
    <property type="entry name" value="ABC-type transport auxiliary lipoprotein component"/>
    <property type="match status" value="1"/>
</dbReference>
<keyword evidence="3" id="KW-1185">Reference proteome</keyword>
<reference evidence="2 3" key="1">
    <citation type="submission" date="2021-08" db="EMBL/GenBank/DDBJ databases">
        <title>complete genome sequencing of Deefgea sp. D25.</title>
        <authorList>
            <person name="Bae J.-W."/>
            <person name="Gim D.-H."/>
        </authorList>
    </citation>
    <scope>NUCLEOTIDE SEQUENCE [LARGE SCALE GENOMIC DNA]</scope>
    <source>
        <strain evidence="2 3">D25</strain>
    </source>
</reference>
<proteinExistence type="predicted"/>
<name>A0ABX8Z2Z9_9NEIS</name>
<protein>
    <submittedName>
        <fullName evidence="2">Flagella assembly protein FlgT</fullName>
    </submittedName>
</protein>
<dbReference type="EMBL" id="CP081150">
    <property type="protein sequence ID" value="QZA76735.1"/>
    <property type="molecule type" value="Genomic_DNA"/>
</dbReference>
<keyword evidence="2" id="KW-0969">Cilium</keyword>
<keyword evidence="2" id="KW-0966">Cell projection</keyword>
<feature type="domain" description="Flagellar assembly protein T middle" evidence="1">
    <location>
        <begin position="112"/>
        <end position="278"/>
    </location>
</feature>
<evidence type="ECO:0000259" key="1">
    <source>
        <dbReference type="Pfam" id="PF16539"/>
    </source>
</evidence>
<dbReference type="Gene3D" id="3.30.1660.40">
    <property type="entry name" value="FlgT, N-terminal domain"/>
    <property type="match status" value="1"/>
</dbReference>
<dbReference type="Proteomes" id="UP000825679">
    <property type="component" value="Chromosome"/>
</dbReference>
<dbReference type="Pfam" id="PF16539">
    <property type="entry name" value="FlgT_M"/>
    <property type="match status" value="1"/>
</dbReference>
<accession>A0ABX8Z2Z9</accession>
<gene>
    <name evidence="2" type="ORF">K4H28_10400</name>
</gene>
<dbReference type="InterPro" id="IPR032386">
    <property type="entry name" value="FlgT_M"/>
</dbReference>